<dbReference type="InterPro" id="IPR035923">
    <property type="entry name" value="TT1751-like_sf"/>
</dbReference>
<dbReference type="CDD" id="cd14797">
    <property type="entry name" value="DUF302"/>
    <property type="match status" value="1"/>
</dbReference>
<dbReference type="Pfam" id="PF03625">
    <property type="entry name" value="DUF302"/>
    <property type="match status" value="1"/>
</dbReference>
<dbReference type="EMBL" id="ML211960">
    <property type="protein sequence ID" value="TFK79687.1"/>
    <property type="molecule type" value="Genomic_DNA"/>
</dbReference>
<dbReference type="InterPro" id="IPR005180">
    <property type="entry name" value="DUF302"/>
</dbReference>
<dbReference type="InParanoid" id="A0A5C3NT04"/>
<accession>A0A5C3NT04</accession>
<evidence type="ECO:0000259" key="1">
    <source>
        <dbReference type="Pfam" id="PF03625"/>
    </source>
</evidence>
<dbReference type="Proteomes" id="UP000308197">
    <property type="component" value="Unassembled WGS sequence"/>
</dbReference>
<reference evidence="2 3" key="1">
    <citation type="journal article" date="2019" name="Nat. Ecol. Evol.">
        <title>Megaphylogeny resolves global patterns of mushroom evolution.</title>
        <authorList>
            <person name="Varga T."/>
            <person name="Krizsan K."/>
            <person name="Foldi C."/>
            <person name="Dima B."/>
            <person name="Sanchez-Garcia M."/>
            <person name="Sanchez-Ramirez S."/>
            <person name="Szollosi G.J."/>
            <person name="Szarkandi J.G."/>
            <person name="Papp V."/>
            <person name="Albert L."/>
            <person name="Andreopoulos W."/>
            <person name="Angelini C."/>
            <person name="Antonin V."/>
            <person name="Barry K.W."/>
            <person name="Bougher N.L."/>
            <person name="Buchanan P."/>
            <person name="Buyck B."/>
            <person name="Bense V."/>
            <person name="Catcheside P."/>
            <person name="Chovatia M."/>
            <person name="Cooper J."/>
            <person name="Damon W."/>
            <person name="Desjardin D."/>
            <person name="Finy P."/>
            <person name="Geml J."/>
            <person name="Haridas S."/>
            <person name="Hughes K."/>
            <person name="Justo A."/>
            <person name="Karasinski D."/>
            <person name="Kautmanova I."/>
            <person name="Kiss B."/>
            <person name="Kocsube S."/>
            <person name="Kotiranta H."/>
            <person name="LaButti K.M."/>
            <person name="Lechner B.E."/>
            <person name="Liimatainen K."/>
            <person name="Lipzen A."/>
            <person name="Lukacs Z."/>
            <person name="Mihaltcheva S."/>
            <person name="Morgado L.N."/>
            <person name="Niskanen T."/>
            <person name="Noordeloos M.E."/>
            <person name="Ohm R.A."/>
            <person name="Ortiz-Santana B."/>
            <person name="Ovrebo C."/>
            <person name="Racz N."/>
            <person name="Riley R."/>
            <person name="Savchenko A."/>
            <person name="Shiryaev A."/>
            <person name="Soop K."/>
            <person name="Spirin V."/>
            <person name="Szebenyi C."/>
            <person name="Tomsovsky M."/>
            <person name="Tulloss R.E."/>
            <person name="Uehling J."/>
            <person name="Grigoriev I.V."/>
            <person name="Vagvolgyi C."/>
            <person name="Papp T."/>
            <person name="Martin F.M."/>
            <person name="Miettinen O."/>
            <person name="Hibbett D.S."/>
            <person name="Nagy L.G."/>
        </authorList>
    </citation>
    <scope>NUCLEOTIDE SEQUENCE [LARGE SCALE GENOMIC DNA]</scope>
    <source>
        <strain evidence="2 3">HHB13444</strain>
    </source>
</reference>
<evidence type="ECO:0000313" key="2">
    <source>
        <dbReference type="EMBL" id="TFK79687.1"/>
    </source>
</evidence>
<keyword evidence="3" id="KW-1185">Reference proteome</keyword>
<organism evidence="2 3">
    <name type="scientific">Polyporus arcularius HHB13444</name>
    <dbReference type="NCBI Taxonomy" id="1314778"/>
    <lineage>
        <taxon>Eukaryota</taxon>
        <taxon>Fungi</taxon>
        <taxon>Dikarya</taxon>
        <taxon>Basidiomycota</taxon>
        <taxon>Agaricomycotina</taxon>
        <taxon>Agaricomycetes</taxon>
        <taxon>Polyporales</taxon>
        <taxon>Polyporaceae</taxon>
        <taxon>Polyporus</taxon>
    </lineage>
</organism>
<dbReference type="SUPFAM" id="SSF103247">
    <property type="entry name" value="TT1751-like"/>
    <property type="match status" value="1"/>
</dbReference>
<sequence length="176" mass="19100">MSKTVVEYTARRVTYETSLPIKDVLAKLDAEINKPGGGPSVFRLLREAKTRTDLEEGFNTLTAGGTFVYFAETAYHRFLNAYFGTTSTPQTYVYVFGNPLIAQSMLKHDLTGALHVPLSVLITEKADGTGTKIVYDDPTSTIPVPASQGGPVNADLQAATEQLSQKLEKLLQTVLG</sequence>
<feature type="domain" description="DUF302" evidence="1">
    <location>
        <begin position="88"/>
        <end position="138"/>
    </location>
</feature>
<gene>
    <name evidence="2" type="ORF">K466DRAFT_533660</name>
</gene>
<name>A0A5C3NT04_9APHY</name>
<dbReference type="AlphaFoldDB" id="A0A5C3NT04"/>
<proteinExistence type="predicted"/>
<evidence type="ECO:0000313" key="3">
    <source>
        <dbReference type="Proteomes" id="UP000308197"/>
    </source>
</evidence>
<dbReference type="Gene3D" id="3.30.310.70">
    <property type="entry name" value="TT1751-like domain"/>
    <property type="match status" value="1"/>
</dbReference>
<protein>
    <recommendedName>
        <fullName evidence="1">DUF302 domain-containing protein</fullName>
    </recommendedName>
</protein>